<evidence type="ECO:0000313" key="3">
    <source>
        <dbReference type="Proteomes" id="UP001249851"/>
    </source>
</evidence>
<dbReference type="CDD" id="cd01650">
    <property type="entry name" value="RT_nLTR_like"/>
    <property type="match status" value="1"/>
</dbReference>
<dbReference type="GO" id="GO:0003964">
    <property type="term" value="F:RNA-directed DNA polymerase activity"/>
    <property type="evidence" value="ECO:0007669"/>
    <property type="project" value="UniProtKB-KW"/>
</dbReference>
<name>A0AAD9PU82_ACRCE</name>
<proteinExistence type="predicted"/>
<feature type="domain" description="Reverse transcriptase" evidence="1">
    <location>
        <begin position="249"/>
        <end position="525"/>
    </location>
</feature>
<dbReference type="EMBL" id="JARQWQ010000131">
    <property type="protein sequence ID" value="KAK2549158.1"/>
    <property type="molecule type" value="Genomic_DNA"/>
</dbReference>
<dbReference type="Proteomes" id="UP001249851">
    <property type="component" value="Unassembled WGS sequence"/>
</dbReference>
<sequence length="720" mass="81562">MEEALKISMTHRKIKQIDHLKFGNDIASLPLFCSPASDLSSLVNQYRNDLSNLLNVHAPVLTRSITGRPHSPWYTDQLRDLKRNKRSSERNWLSTGLQVHKLIFMETSKVYYDALENAKQCYYRDKISNSDQRKLFKFIDGLFKPQGVSTLPTHTSSLDLANRFMAYFSGKVNNLRSGMEYPTIQLSRASLPVPSTCTFSEFGLVTQETVRTVILNSPPKSCSLDPLPTSLLKVFIEKISAPIASIVNLSLSSGDFPVSLKHGLVIPRIKKESLNPEILKNYRPITNLPFLAKTLERLAATQLNQHLSTNGLYSEMQSAYRANYSTETALVRVCNDINMALDIHEEVILVLLDLSSAFDMIDHEILITRLADSLGIRGTVLRWIKSYLYNRTQSIVIGDVQSVISPIDCGVPQGSVLGPMLFSLYVSPIEGIIQSHGLQPMLYTDDAQMYITFKKSDRSIAMDRLSYCAQDVMSWMVNKLVCNASKTEVVHFSSRFLLRDPIPEITLNGDVIESSPAARDLGVSLDHYLKMSTRVNDLCRTATLALKRISRIRRYLNSTCCEQLVHAFVSSRLDYCNSLLIGLPDKEISKIQRIQNSAARLVTKTKKRDHITPILRKLHWLTIDKRIVFKVLIITYKALHGLSSKYISDLLTLKRSSCILRSNYQDSLKLETPTFKTKNYGGKAFSVCAPRLWNDLPRDLRNSPSLETFKRGLKTYLFNQ</sequence>
<dbReference type="InterPro" id="IPR043502">
    <property type="entry name" value="DNA/RNA_pol_sf"/>
</dbReference>
<keyword evidence="2" id="KW-0695">RNA-directed DNA polymerase</keyword>
<dbReference type="PROSITE" id="PS50878">
    <property type="entry name" value="RT_POL"/>
    <property type="match status" value="1"/>
</dbReference>
<keyword evidence="2" id="KW-0548">Nucleotidyltransferase</keyword>
<evidence type="ECO:0000313" key="2">
    <source>
        <dbReference type="EMBL" id="KAK2549158.1"/>
    </source>
</evidence>
<dbReference type="InterPro" id="IPR000477">
    <property type="entry name" value="RT_dom"/>
</dbReference>
<dbReference type="Pfam" id="PF00078">
    <property type="entry name" value="RVT_1"/>
    <property type="match status" value="1"/>
</dbReference>
<organism evidence="2 3">
    <name type="scientific">Acropora cervicornis</name>
    <name type="common">Staghorn coral</name>
    <dbReference type="NCBI Taxonomy" id="6130"/>
    <lineage>
        <taxon>Eukaryota</taxon>
        <taxon>Metazoa</taxon>
        <taxon>Cnidaria</taxon>
        <taxon>Anthozoa</taxon>
        <taxon>Hexacorallia</taxon>
        <taxon>Scleractinia</taxon>
        <taxon>Astrocoeniina</taxon>
        <taxon>Acroporidae</taxon>
        <taxon>Acropora</taxon>
    </lineage>
</organism>
<dbReference type="PANTHER" id="PTHR33332">
    <property type="entry name" value="REVERSE TRANSCRIPTASE DOMAIN-CONTAINING PROTEIN"/>
    <property type="match status" value="1"/>
</dbReference>
<reference evidence="2" key="2">
    <citation type="journal article" date="2023" name="Science">
        <title>Genomic signatures of disease resistance in endangered staghorn corals.</title>
        <authorList>
            <person name="Vollmer S.V."/>
            <person name="Selwyn J.D."/>
            <person name="Despard B.A."/>
            <person name="Roesel C.L."/>
        </authorList>
    </citation>
    <scope>NUCLEOTIDE SEQUENCE</scope>
    <source>
        <strain evidence="2">K2</strain>
    </source>
</reference>
<keyword evidence="3" id="KW-1185">Reference proteome</keyword>
<evidence type="ECO:0000259" key="1">
    <source>
        <dbReference type="PROSITE" id="PS50878"/>
    </source>
</evidence>
<reference evidence="2" key="1">
    <citation type="journal article" date="2023" name="G3 (Bethesda)">
        <title>Whole genome assembly and annotation of the endangered Caribbean coral Acropora cervicornis.</title>
        <authorList>
            <person name="Selwyn J.D."/>
            <person name="Vollmer S.V."/>
        </authorList>
    </citation>
    <scope>NUCLEOTIDE SEQUENCE</scope>
    <source>
        <strain evidence="2">K2</strain>
    </source>
</reference>
<protein>
    <submittedName>
        <fullName evidence="2">RNA-directed DNA polymerase from mobile element jockey</fullName>
    </submittedName>
</protein>
<dbReference type="SUPFAM" id="SSF56672">
    <property type="entry name" value="DNA/RNA polymerases"/>
    <property type="match status" value="1"/>
</dbReference>
<comment type="caution">
    <text evidence="2">The sequence shown here is derived from an EMBL/GenBank/DDBJ whole genome shotgun (WGS) entry which is preliminary data.</text>
</comment>
<keyword evidence="2" id="KW-0808">Transferase</keyword>
<gene>
    <name evidence="2" type="ORF">P5673_030539</name>
</gene>
<accession>A0AAD9PU82</accession>
<dbReference type="AlphaFoldDB" id="A0AAD9PU82"/>